<dbReference type="InterPro" id="IPR050469">
    <property type="entry name" value="Diguanylate_Cyclase"/>
</dbReference>
<dbReference type="PROSITE" id="PS50887">
    <property type="entry name" value="GGDEF"/>
    <property type="match status" value="1"/>
</dbReference>
<dbReference type="GO" id="GO:1902201">
    <property type="term" value="P:negative regulation of bacterial-type flagellum-dependent cell motility"/>
    <property type="evidence" value="ECO:0007669"/>
    <property type="project" value="TreeGrafter"/>
</dbReference>
<dbReference type="PANTHER" id="PTHR45138:SF9">
    <property type="entry name" value="DIGUANYLATE CYCLASE DGCM-RELATED"/>
    <property type="match status" value="1"/>
</dbReference>
<comment type="caution">
    <text evidence="3">The sequence shown here is derived from an EMBL/GenBank/DDBJ whole genome shotgun (WGS) entry which is preliminary data.</text>
</comment>
<keyword evidence="1" id="KW-0472">Membrane</keyword>
<feature type="domain" description="GGDEF" evidence="2">
    <location>
        <begin position="150"/>
        <end position="280"/>
    </location>
</feature>
<reference evidence="3 4" key="1">
    <citation type="journal article" date="2016" name="Nat. Commun.">
        <title>Thousands of microbial genomes shed light on interconnected biogeochemical processes in an aquifer system.</title>
        <authorList>
            <person name="Anantharaman K."/>
            <person name="Brown C.T."/>
            <person name="Hug L.A."/>
            <person name="Sharon I."/>
            <person name="Castelle C.J."/>
            <person name="Probst A.J."/>
            <person name="Thomas B.C."/>
            <person name="Singh A."/>
            <person name="Wilkins M.J."/>
            <person name="Karaoz U."/>
            <person name="Brodie E.L."/>
            <person name="Williams K.H."/>
            <person name="Hubbard S.S."/>
            <person name="Banfield J.F."/>
        </authorList>
    </citation>
    <scope>NUCLEOTIDE SEQUENCE [LARGE SCALE GENOMIC DNA]</scope>
</reference>
<accession>A0A1F7F9L2</accession>
<dbReference type="GO" id="GO:0043709">
    <property type="term" value="P:cell adhesion involved in single-species biofilm formation"/>
    <property type="evidence" value="ECO:0007669"/>
    <property type="project" value="TreeGrafter"/>
</dbReference>
<evidence type="ECO:0000259" key="2">
    <source>
        <dbReference type="PROSITE" id="PS50887"/>
    </source>
</evidence>
<dbReference type="SUPFAM" id="SSF55073">
    <property type="entry name" value="Nucleotide cyclase"/>
    <property type="match status" value="1"/>
</dbReference>
<dbReference type="Proteomes" id="UP000179243">
    <property type="component" value="Unassembled WGS sequence"/>
</dbReference>
<gene>
    <name evidence="3" type="ORF">A2519_15355</name>
</gene>
<dbReference type="EMBL" id="MFYX01000091">
    <property type="protein sequence ID" value="OGK03345.1"/>
    <property type="molecule type" value="Genomic_DNA"/>
</dbReference>
<dbReference type="InterPro" id="IPR029787">
    <property type="entry name" value="Nucleotide_cyclase"/>
</dbReference>
<feature type="transmembrane region" description="Helical" evidence="1">
    <location>
        <begin position="12"/>
        <end position="30"/>
    </location>
</feature>
<name>A0A1F7F9L2_UNCRA</name>
<dbReference type="InterPro" id="IPR043128">
    <property type="entry name" value="Rev_trsase/Diguanyl_cyclase"/>
</dbReference>
<evidence type="ECO:0000256" key="1">
    <source>
        <dbReference type="SAM" id="Phobius"/>
    </source>
</evidence>
<keyword evidence="1" id="KW-1133">Transmembrane helix</keyword>
<evidence type="ECO:0000313" key="3">
    <source>
        <dbReference type="EMBL" id="OGK03345.1"/>
    </source>
</evidence>
<dbReference type="GO" id="GO:0052621">
    <property type="term" value="F:diguanylate cyclase activity"/>
    <property type="evidence" value="ECO:0007669"/>
    <property type="project" value="TreeGrafter"/>
</dbReference>
<dbReference type="Pfam" id="PF00990">
    <property type="entry name" value="GGDEF"/>
    <property type="match status" value="1"/>
</dbReference>
<dbReference type="InterPro" id="IPR000160">
    <property type="entry name" value="GGDEF_dom"/>
</dbReference>
<sequence>MNIVLEEPRKVKSFLAIVGGLALVAFLGITDYLTGAELSFSIFYLIPITLVTLFSNRMPGLVIACVSAGAWLGADLQAGHEYSHFLIPYWNAAVRLGYFISHTLILSSLLKTIHREKEKSLLDPLTNAANWRYFEEYSRRELERERREKKPITIAYFDLDNFKQVNDTLGHDVGDELLRTVAQLIQTALRPGDMLARVGGDEFVILLAATGYEGAQTALGRIREMVLAEMKSRGWPVSLSIGAIAFSVLPSSIGPMIKRADELMYTIKHSGKNNLKIEQWPPQ</sequence>
<dbReference type="SMART" id="SM00267">
    <property type="entry name" value="GGDEF"/>
    <property type="match status" value="1"/>
</dbReference>
<dbReference type="Gene3D" id="3.30.70.270">
    <property type="match status" value="1"/>
</dbReference>
<dbReference type="CDD" id="cd01949">
    <property type="entry name" value="GGDEF"/>
    <property type="match status" value="1"/>
</dbReference>
<organism evidence="3 4">
    <name type="scientific">Candidatus Raymondbacteria bacterium RIFOXYD12_FULL_49_13</name>
    <dbReference type="NCBI Taxonomy" id="1817890"/>
    <lineage>
        <taxon>Bacteria</taxon>
        <taxon>Raymondiibacteriota</taxon>
    </lineage>
</organism>
<protein>
    <recommendedName>
        <fullName evidence="2">GGDEF domain-containing protein</fullName>
    </recommendedName>
</protein>
<dbReference type="AlphaFoldDB" id="A0A1F7F9L2"/>
<dbReference type="GO" id="GO:0005886">
    <property type="term" value="C:plasma membrane"/>
    <property type="evidence" value="ECO:0007669"/>
    <property type="project" value="TreeGrafter"/>
</dbReference>
<dbReference type="NCBIfam" id="TIGR00254">
    <property type="entry name" value="GGDEF"/>
    <property type="match status" value="1"/>
</dbReference>
<evidence type="ECO:0000313" key="4">
    <source>
        <dbReference type="Proteomes" id="UP000179243"/>
    </source>
</evidence>
<keyword evidence="1" id="KW-0812">Transmembrane</keyword>
<dbReference type="PANTHER" id="PTHR45138">
    <property type="entry name" value="REGULATORY COMPONENTS OF SENSORY TRANSDUCTION SYSTEM"/>
    <property type="match status" value="1"/>
</dbReference>
<proteinExistence type="predicted"/>
<dbReference type="FunFam" id="3.30.70.270:FF:000001">
    <property type="entry name" value="Diguanylate cyclase domain protein"/>
    <property type="match status" value="1"/>
</dbReference>